<dbReference type="Pfam" id="PF25065">
    <property type="entry name" value="RM3_Med14"/>
    <property type="match status" value="1"/>
</dbReference>
<feature type="domain" description="Mediator of RNA polymerase II transcription subunit 14 RM3" evidence="1">
    <location>
        <begin position="6"/>
        <end position="75"/>
    </location>
</feature>
<gene>
    <name evidence="2" type="ORF">NQ314_001036</name>
</gene>
<comment type="caution">
    <text evidence="2">The sequence shown here is derived from an EMBL/GenBank/DDBJ whole genome shotgun (WGS) entry which is preliminary data.</text>
</comment>
<dbReference type="AlphaFoldDB" id="A0AAV8ZTI8"/>
<evidence type="ECO:0000313" key="3">
    <source>
        <dbReference type="Proteomes" id="UP001162156"/>
    </source>
</evidence>
<evidence type="ECO:0000313" key="2">
    <source>
        <dbReference type="EMBL" id="KAJ8970766.1"/>
    </source>
</evidence>
<reference evidence="2" key="1">
    <citation type="journal article" date="2023" name="Insect Mol. Biol.">
        <title>Genome sequencing provides insights into the evolution of gene families encoding plant cell wall-degrading enzymes in longhorned beetles.</title>
        <authorList>
            <person name="Shin N.R."/>
            <person name="Okamura Y."/>
            <person name="Kirsch R."/>
            <person name="Pauchet Y."/>
        </authorList>
    </citation>
    <scope>NUCLEOTIDE SEQUENCE</scope>
    <source>
        <strain evidence="2">RBIC_L_NR</strain>
    </source>
</reference>
<protein>
    <recommendedName>
        <fullName evidence="1">Mediator of RNA polymerase II transcription subunit 14 RM3 domain-containing protein</fullName>
    </recommendedName>
</protein>
<sequence>MGQCGNLQGSPAILSVAILQPCLRAEQLLITVDTHTGMLQCHVPQYDPPLIPDLNNVLNGDHSRLPVLIGELRYLKCCKCICVISKINVFLRCC</sequence>
<organism evidence="2 3">
    <name type="scientific">Rhamnusium bicolor</name>
    <dbReference type="NCBI Taxonomy" id="1586634"/>
    <lineage>
        <taxon>Eukaryota</taxon>
        <taxon>Metazoa</taxon>
        <taxon>Ecdysozoa</taxon>
        <taxon>Arthropoda</taxon>
        <taxon>Hexapoda</taxon>
        <taxon>Insecta</taxon>
        <taxon>Pterygota</taxon>
        <taxon>Neoptera</taxon>
        <taxon>Endopterygota</taxon>
        <taxon>Coleoptera</taxon>
        <taxon>Polyphaga</taxon>
        <taxon>Cucujiformia</taxon>
        <taxon>Chrysomeloidea</taxon>
        <taxon>Cerambycidae</taxon>
        <taxon>Lepturinae</taxon>
        <taxon>Rhagiini</taxon>
        <taxon>Rhamnusium</taxon>
    </lineage>
</organism>
<evidence type="ECO:0000259" key="1">
    <source>
        <dbReference type="Pfam" id="PF25065"/>
    </source>
</evidence>
<dbReference type="EMBL" id="JANEYF010000311">
    <property type="protein sequence ID" value="KAJ8970766.1"/>
    <property type="molecule type" value="Genomic_DNA"/>
</dbReference>
<proteinExistence type="predicted"/>
<keyword evidence="3" id="KW-1185">Reference proteome</keyword>
<dbReference type="Proteomes" id="UP001162156">
    <property type="component" value="Unassembled WGS sequence"/>
</dbReference>
<dbReference type="InterPro" id="IPR056879">
    <property type="entry name" value="RM3_Med14"/>
</dbReference>
<accession>A0AAV8ZTI8</accession>
<name>A0AAV8ZTI8_9CUCU</name>